<evidence type="ECO:0000313" key="6">
    <source>
        <dbReference type="Proteomes" id="UP000019030"/>
    </source>
</evidence>
<dbReference type="InterPro" id="IPR011256">
    <property type="entry name" value="Reg_factor_effector_dom_sf"/>
</dbReference>
<dbReference type="PROSITE" id="PS01124">
    <property type="entry name" value="HTH_ARAC_FAMILY_2"/>
    <property type="match status" value="1"/>
</dbReference>
<dbReference type="GO" id="GO:0043565">
    <property type="term" value="F:sequence-specific DNA binding"/>
    <property type="evidence" value="ECO:0007669"/>
    <property type="project" value="InterPro"/>
</dbReference>
<protein>
    <recommendedName>
        <fullName evidence="4">HTH araC/xylS-type domain-containing protein</fullName>
    </recommendedName>
</protein>
<keyword evidence="3" id="KW-0804">Transcription</keyword>
<dbReference type="PATRIC" id="fig|1441930.4.peg.2924"/>
<dbReference type="InterPro" id="IPR018060">
    <property type="entry name" value="HTH_AraC"/>
</dbReference>
<dbReference type="GO" id="GO:0003700">
    <property type="term" value="F:DNA-binding transcription factor activity"/>
    <property type="evidence" value="ECO:0007669"/>
    <property type="project" value="InterPro"/>
</dbReference>
<dbReference type="RefSeq" id="WP_024914325.1">
    <property type="nucleotide sequence ID" value="NZ_CP007044.2"/>
</dbReference>
<dbReference type="eggNOG" id="COG3449">
    <property type="taxonomic scope" value="Bacteria"/>
</dbReference>
<dbReference type="PRINTS" id="PR00032">
    <property type="entry name" value="HTHARAC"/>
</dbReference>
<evidence type="ECO:0000313" key="5">
    <source>
        <dbReference type="EMBL" id="AHG20735.1"/>
    </source>
</evidence>
<dbReference type="Gene3D" id="1.10.10.60">
    <property type="entry name" value="Homeodomain-like"/>
    <property type="match status" value="2"/>
</dbReference>
<dbReference type="PROSITE" id="PS00041">
    <property type="entry name" value="HTH_ARAC_FAMILY_1"/>
    <property type="match status" value="1"/>
</dbReference>
<dbReference type="Pfam" id="PF06445">
    <property type="entry name" value="GyrI-like"/>
    <property type="match status" value="1"/>
</dbReference>
<dbReference type="AlphaFoldDB" id="W0LFM0"/>
<dbReference type="STRING" id="1441930.Z042_14810"/>
<dbReference type="SMART" id="SM00871">
    <property type="entry name" value="AraC_E_bind"/>
    <property type="match status" value="1"/>
</dbReference>
<evidence type="ECO:0000259" key="4">
    <source>
        <dbReference type="PROSITE" id="PS01124"/>
    </source>
</evidence>
<dbReference type="Pfam" id="PF12833">
    <property type="entry name" value="HTH_18"/>
    <property type="match status" value="1"/>
</dbReference>
<evidence type="ECO:0000256" key="2">
    <source>
        <dbReference type="ARBA" id="ARBA00023125"/>
    </source>
</evidence>
<dbReference type="InterPro" id="IPR050908">
    <property type="entry name" value="SmbC-like"/>
</dbReference>
<sequence length="301" mass="34101">MDTPSYRERLNRVLRYIENHLDDSPDLEALSAVACFSPYHFHRIFSAMVGESVAAYVRRLRLERAAMQLSLSDVTITQVALAAGYDSLDAFSRAFRAQFKVLPSAYRRNDGPLEQARRYSIGQPLFYHLAPDVPPIDVQIRSFAPMWVATLRYTGPYDDCYPAWETLMAAMQTQGLLTVDTFACAVSHDNPDITPVDKCRMEVCLSLPPGMTANTLAVRNLLQDKRIYLRVIGSNSDYAVIEVNGPYSLLHPAYRSLYWQWLPQSGREPDDDPGFEVYYNSPQSTEPQDLRTGIFIPLLMG</sequence>
<accession>W0LFM0</accession>
<dbReference type="PANTHER" id="PTHR40055">
    <property type="entry name" value="TRANSCRIPTIONAL REGULATOR YGIV-RELATED"/>
    <property type="match status" value="1"/>
</dbReference>
<dbReference type="SUPFAM" id="SSF46689">
    <property type="entry name" value="Homeodomain-like"/>
    <property type="match status" value="2"/>
</dbReference>
<dbReference type="Proteomes" id="UP000019030">
    <property type="component" value="Chromosome"/>
</dbReference>
<dbReference type="InterPro" id="IPR010499">
    <property type="entry name" value="AraC_E-bd"/>
</dbReference>
<feature type="domain" description="HTH araC/xylS-type" evidence="4">
    <location>
        <begin position="11"/>
        <end position="109"/>
    </location>
</feature>
<reference evidence="5 6" key="1">
    <citation type="submission" date="2014-01" db="EMBL/GenBank/DDBJ databases">
        <title>Isolation of Serratia multitudinisentens RB-25 from Ex-Landfill site.</title>
        <authorList>
            <person name="Robson E.H.J."/>
        </authorList>
    </citation>
    <scope>NUCLEOTIDE SEQUENCE [LARGE SCALE GENOMIC DNA]</scope>
    <source>
        <strain evidence="5 6">RB-25</strain>
    </source>
</reference>
<proteinExistence type="predicted"/>
<dbReference type="InterPro" id="IPR029442">
    <property type="entry name" value="GyrI-like"/>
</dbReference>
<dbReference type="SUPFAM" id="SSF55136">
    <property type="entry name" value="Probable bacterial effector-binding domain"/>
    <property type="match status" value="1"/>
</dbReference>
<reference evidence="5 6" key="2">
    <citation type="submission" date="2015-03" db="EMBL/GenBank/DDBJ databases">
        <authorList>
            <person name="Chan K.-G."/>
        </authorList>
    </citation>
    <scope>NUCLEOTIDE SEQUENCE [LARGE SCALE GENOMIC DNA]</scope>
    <source>
        <strain evidence="5 6">RB-25</strain>
    </source>
</reference>
<name>W0LFM0_9GAMM</name>
<keyword evidence="2" id="KW-0238">DNA-binding</keyword>
<evidence type="ECO:0000256" key="3">
    <source>
        <dbReference type="ARBA" id="ARBA00023163"/>
    </source>
</evidence>
<dbReference type="KEGG" id="sfo:Z042_14810"/>
<dbReference type="InterPro" id="IPR018062">
    <property type="entry name" value="HTH_AraC-typ_CS"/>
</dbReference>
<dbReference type="SMART" id="SM00342">
    <property type="entry name" value="HTH_ARAC"/>
    <property type="match status" value="1"/>
</dbReference>
<dbReference type="InterPro" id="IPR020449">
    <property type="entry name" value="Tscrpt_reg_AraC-type_HTH"/>
</dbReference>
<dbReference type="PANTHER" id="PTHR40055:SF1">
    <property type="entry name" value="TRANSCRIPTIONAL REGULATOR YGIV-RELATED"/>
    <property type="match status" value="1"/>
</dbReference>
<organism evidence="5 6">
    <name type="scientific">Chania multitudinisentens RB-25</name>
    <dbReference type="NCBI Taxonomy" id="1441930"/>
    <lineage>
        <taxon>Bacteria</taxon>
        <taxon>Pseudomonadati</taxon>
        <taxon>Pseudomonadota</taxon>
        <taxon>Gammaproteobacteria</taxon>
        <taxon>Enterobacterales</taxon>
        <taxon>Yersiniaceae</taxon>
        <taxon>Chania</taxon>
    </lineage>
</organism>
<gene>
    <name evidence="5" type="ORF">Z042_14810</name>
</gene>
<dbReference type="HOGENOM" id="CLU_000445_81_1_6"/>
<evidence type="ECO:0000256" key="1">
    <source>
        <dbReference type="ARBA" id="ARBA00023015"/>
    </source>
</evidence>
<dbReference type="eggNOG" id="COG2207">
    <property type="taxonomic scope" value="Bacteria"/>
</dbReference>
<dbReference type="EMBL" id="CP007044">
    <property type="protein sequence ID" value="AHG20735.1"/>
    <property type="molecule type" value="Genomic_DNA"/>
</dbReference>
<dbReference type="InterPro" id="IPR009057">
    <property type="entry name" value="Homeodomain-like_sf"/>
</dbReference>
<dbReference type="Gene3D" id="3.20.80.10">
    <property type="entry name" value="Regulatory factor, effector binding domain"/>
    <property type="match status" value="1"/>
</dbReference>
<keyword evidence="6" id="KW-1185">Reference proteome</keyword>
<keyword evidence="1" id="KW-0805">Transcription regulation</keyword>